<evidence type="ECO:0000313" key="2">
    <source>
        <dbReference type="EMBL" id="ACV08452.1"/>
    </source>
</evidence>
<feature type="transmembrane region" description="Helical" evidence="1">
    <location>
        <begin position="304"/>
        <end position="329"/>
    </location>
</feature>
<keyword evidence="1" id="KW-0812">Transmembrane</keyword>
<name>C7R1Y4_JONDD</name>
<dbReference type="eggNOG" id="COG0577">
    <property type="taxonomic scope" value="Bacteria"/>
</dbReference>
<sequence length="766" mass="79853">MGVVVRAAWRQARAIPDGQMAGAALVWLITVLLLGTPVMASAAVEALVEHRLDQVSGLTRDLRAVAQLPGDQYDPDGSGRECSFGCLAAMTGDAGRQSRDVYSSSLHAVTGDVRVAVVGREDTAWVPADSPVRNPLVSLTVVPGFDREVTVVDGRLPVESAQTPEVVLAVESADALQWEVGETRTVGTADVELVGTYSARIEDAPVWDHVAGLNGPLIDDDFNAGLTVTVRAVLADASGVVPATPPSLTMWVPVIPEEVKDPLGTATELRGVGGREFDVLGLRLRLTSSAPDVLEAAALASRHVLVTAAAFLVVALTAAVVALVMVMRLMADAHSDFLRVLRARGASGGAVWWVGALIRLRVVGLAVVAGVVTVVLAARYGLENGRWVSLAEAGRVVSTISSLELSGTDLVARVATLVGVVAVTSVVGVAVTRFVASRIPLRSPGVVLAVARIRHERGHMSAVVLVTALTIGVVSGAVFLVDSNVQLRGVAESAVGADIRVSSQRVDDDTVEQIRTVEGVDRLTTVSWVPDAAVRIGGARQGVNLYVADIQSLAEHSAYAVRVGDVSASTAVMSSGLAADLGIVDGQTVGVDVVTSLGVLPELTVTVVDGAPGLPAVNRWLIVDAQFFASVPPPRVVFIDCSSADIADIAATAESVSVVVPHSTVEMYPEVLDETARDPGIHMTTMAAWGAVITALLAALAGTWALRTAMVRSTRLQREMLRSLRVSPRIAQTSHSMTQVFVCAPAVVVASGAAVLIAHFLTETLT</sequence>
<feature type="transmembrane region" description="Helical" evidence="1">
    <location>
        <begin position="410"/>
        <end position="436"/>
    </location>
</feature>
<evidence type="ECO:0000256" key="1">
    <source>
        <dbReference type="SAM" id="Phobius"/>
    </source>
</evidence>
<dbReference type="EMBL" id="CP001706">
    <property type="protein sequence ID" value="ACV08452.1"/>
    <property type="molecule type" value="Genomic_DNA"/>
</dbReference>
<evidence type="ECO:0008006" key="4">
    <source>
        <dbReference type="Google" id="ProtNLM"/>
    </source>
</evidence>
<keyword evidence="1" id="KW-1133">Transmembrane helix</keyword>
<reference evidence="2 3" key="1">
    <citation type="journal article" date="2009" name="Stand. Genomic Sci.">
        <title>Complete genome sequence of Jonesia denitrificans type strain (Prevot 55134).</title>
        <authorList>
            <person name="Pukall R."/>
            <person name="Gehrich-Schroter G."/>
            <person name="Lapidus A."/>
            <person name="Nolan M."/>
            <person name="Glavina Del Rio T."/>
            <person name="Lucas S."/>
            <person name="Chen F."/>
            <person name="Tice H."/>
            <person name="Pitluck S."/>
            <person name="Cheng J.F."/>
            <person name="Copeland A."/>
            <person name="Saunders E."/>
            <person name="Brettin T."/>
            <person name="Detter J.C."/>
            <person name="Bruce D."/>
            <person name="Goodwin L."/>
            <person name="Pati A."/>
            <person name="Ivanova N."/>
            <person name="Mavromatis K."/>
            <person name="Ovchinnikova G."/>
            <person name="Chen A."/>
            <person name="Palaniappan K."/>
            <person name="Land M."/>
            <person name="Hauser L."/>
            <person name="Chang Y.J."/>
            <person name="Jeffries C.D."/>
            <person name="Chain P."/>
            <person name="Goker M."/>
            <person name="Bristow J."/>
            <person name="Eisen J.A."/>
            <person name="Markowitz V."/>
            <person name="Hugenholtz P."/>
            <person name="Kyrpides N.C."/>
            <person name="Klenk H.P."/>
            <person name="Han C."/>
        </authorList>
    </citation>
    <scope>NUCLEOTIDE SEQUENCE [LARGE SCALE GENOMIC DNA]</scope>
    <source>
        <strain evidence="3">ATCC 14870 / DSM 20603 / BCRC 15368 / CIP 55.134 / JCM 11481 / NBRC 15587 / NCTC 10816 / Prevot 55134</strain>
    </source>
</reference>
<dbReference type="AlphaFoldDB" id="C7R1Y4"/>
<feature type="transmembrane region" description="Helical" evidence="1">
    <location>
        <begin position="462"/>
        <end position="481"/>
    </location>
</feature>
<keyword evidence="1" id="KW-0472">Membrane</keyword>
<feature type="transmembrane region" description="Helical" evidence="1">
    <location>
        <begin position="350"/>
        <end position="378"/>
    </location>
</feature>
<feature type="transmembrane region" description="Helical" evidence="1">
    <location>
        <begin position="740"/>
        <end position="761"/>
    </location>
</feature>
<dbReference type="STRING" id="471856.Jden_0790"/>
<keyword evidence="3" id="KW-1185">Reference proteome</keyword>
<organism evidence="2 3">
    <name type="scientific">Jonesia denitrificans (strain ATCC 14870 / DSM 20603 / BCRC 15368 / CIP 55.134 / JCM 11481 / NBRC 15587 / NCTC 10816 / Prevot 55134)</name>
    <name type="common">Listeria denitrificans</name>
    <dbReference type="NCBI Taxonomy" id="471856"/>
    <lineage>
        <taxon>Bacteria</taxon>
        <taxon>Bacillati</taxon>
        <taxon>Actinomycetota</taxon>
        <taxon>Actinomycetes</taxon>
        <taxon>Micrococcales</taxon>
        <taxon>Jonesiaceae</taxon>
        <taxon>Jonesia</taxon>
    </lineage>
</organism>
<proteinExistence type="predicted"/>
<dbReference type="Proteomes" id="UP000000628">
    <property type="component" value="Chromosome"/>
</dbReference>
<evidence type="ECO:0000313" key="3">
    <source>
        <dbReference type="Proteomes" id="UP000000628"/>
    </source>
</evidence>
<gene>
    <name evidence="2" type="ordered locus">Jden_0790</name>
</gene>
<dbReference type="KEGG" id="jde:Jden_0790"/>
<accession>C7R1Y4</accession>
<dbReference type="RefSeq" id="WP_015771080.1">
    <property type="nucleotide sequence ID" value="NC_013174.1"/>
</dbReference>
<protein>
    <recommendedName>
        <fullName evidence="4">ABC3 transporter permease protein domain-containing protein</fullName>
    </recommendedName>
</protein>
<feature type="transmembrane region" description="Helical" evidence="1">
    <location>
        <begin position="686"/>
        <end position="706"/>
    </location>
</feature>
<dbReference type="HOGENOM" id="CLU_364395_0_0_11"/>
<dbReference type="OrthoDB" id="3719151at2"/>